<reference evidence="1 2" key="1">
    <citation type="submission" date="2021-06" db="EMBL/GenBank/DDBJ databases">
        <title>Caerostris extrusa draft genome.</title>
        <authorList>
            <person name="Kono N."/>
            <person name="Arakawa K."/>
        </authorList>
    </citation>
    <scope>NUCLEOTIDE SEQUENCE [LARGE SCALE GENOMIC DNA]</scope>
</reference>
<sequence>QSTKIKSEARELIESFPITDENYPLAIESLTERYGRKERYYEEFPKELQDRFYIDNCVTSVQNNAELEIFVESATNVMKEGMLDRRGCESSALSASSESTRSKVLGLIWDKNLNALEIDTEYLEFDEREKITKREILSLVSPVFDPIGCLAPVMIQPKILLQATWKAKESWDEELNNEIKMSFLKWRKQLKYFKNIKIPRWLGVMKESNLSIHTFVDARKDGIIRLVKLGTEKGNILRSIQRLYPKELTPNYEQVTPETQKVREVVTEYPELNTDSNETVPVSRSGREIKPVKRLDL</sequence>
<dbReference type="InterPro" id="IPR008042">
    <property type="entry name" value="Retrotrans_Pao"/>
</dbReference>
<protein>
    <recommendedName>
        <fullName evidence="3">Protein TIC 214</fullName>
    </recommendedName>
</protein>
<dbReference type="Proteomes" id="UP001054945">
    <property type="component" value="Unassembled WGS sequence"/>
</dbReference>
<keyword evidence="2" id="KW-1185">Reference proteome</keyword>
<evidence type="ECO:0008006" key="3">
    <source>
        <dbReference type="Google" id="ProtNLM"/>
    </source>
</evidence>
<dbReference type="PANTHER" id="PTHR47331">
    <property type="entry name" value="PHD-TYPE DOMAIN-CONTAINING PROTEIN"/>
    <property type="match status" value="1"/>
</dbReference>
<evidence type="ECO:0000313" key="2">
    <source>
        <dbReference type="Proteomes" id="UP001054945"/>
    </source>
</evidence>
<proteinExistence type="predicted"/>
<name>A0AAV4QX03_CAEEX</name>
<dbReference type="Pfam" id="PF05380">
    <property type="entry name" value="Peptidase_A17"/>
    <property type="match status" value="1"/>
</dbReference>
<dbReference type="InterPro" id="IPR005312">
    <property type="entry name" value="DUF1759"/>
</dbReference>
<accession>A0AAV4QX03</accession>
<dbReference type="EMBL" id="BPLR01006824">
    <property type="protein sequence ID" value="GIY12650.1"/>
    <property type="molecule type" value="Genomic_DNA"/>
</dbReference>
<gene>
    <name evidence="1" type="primary">AVEN_208516_1</name>
    <name evidence="1" type="ORF">CEXT_666791</name>
</gene>
<organism evidence="1 2">
    <name type="scientific">Caerostris extrusa</name>
    <name type="common">Bark spider</name>
    <name type="synonym">Caerostris bankana</name>
    <dbReference type="NCBI Taxonomy" id="172846"/>
    <lineage>
        <taxon>Eukaryota</taxon>
        <taxon>Metazoa</taxon>
        <taxon>Ecdysozoa</taxon>
        <taxon>Arthropoda</taxon>
        <taxon>Chelicerata</taxon>
        <taxon>Arachnida</taxon>
        <taxon>Araneae</taxon>
        <taxon>Araneomorphae</taxon>
        <taxon>Entelegynae</taxon>
        <taxon>Araneoidea</taxon>
        <taxon>Araneidae</taxon>
        <taxon>Caerostris</taxon>
    </lineage>
</organism>
<dbReference type="Pfam" id="PF03564">
    <property type="entry name" value="DUF1759"/>
    <property type="match status" value="1"/>
</dbReference>
<evidence type="ECO:0000313" key="1">
    <source>
        <dbReference type="EMBL" id="GIY12650.1"/>
    </source>
</evidence>
<feature type="non-terminal residue" evidence="1">
    <location>
        <position position="1"/>
    </location>
</feature>
<comment type="caution">
    <text evidence="1">The sequence shown here is derived from an EMBL/GenBank/DDBJ whole genome shotgun (WGS) entry which is preliminary data.</text>
</comment>
<dbReference type="AlphaFoldDB" id="A0AAV4QX03"/>